<proteinExistence type="inferred from homology"/>
<accession>A0A2R5G8N4</accession>
<feature type="compositionally biased region" description="Polar residues" evidence="6">
    <location>
        <begin position="1"/>
        <end position="10"/>
    </location>
</feature>
<dbReference type="InParanoid" id="A0A2R5G8N4"/>
<evidence type="ECO:0000256" key="2">
    <source>
        <dbReference type="ARBA" id="ARBA00022630"/>
    </source>
</evidence>
<dbReference type="InterPro" id="IPR054585">
    <property type="entry name" value="NDH2-like_C"/>
</dbReference>
<dbReference type="OrthoDB" id="3244603at2759"/>
<evidence type="ECO:0000313" key="9">
    <source>
        <dbReference type="EMBL" id="GBG27407.1"/>
    </source>
</evidence>
<evidence type="ECO:0000259" key="7">
    <source>
        <dbReference type="Pfam" id="PF07992"/>
    </source>
</evidence>
<feature type="domain" description="FAD/NAD(P)-binding" evidence="7">
    <location>
        <begin position="297"/>
        <end position="627"/>
    </location>
</feature>
<evidence type="ECO:0000256" key="1">
    <source>
        <dbReference type="ARBA" id="ARBA00005272"/>
    </source>
</evidence>
<dbReference type="InterPro" id="IPR045024">
    <property type="entry name" value="NDH-2"/>
</dbReference>
<protein>
    <submittedName>
        <fullName evidence="9">External alternative NADPH-ubiquinone oxidoreductase B1, mitochondrial</fullName>
    </submittedName>
</protein>
<sequence>MTDVLFSSQGPEPELPRQGMTSRVPATPPRPRNASQHIATQRNTARLRLRVRLARRPGLAWPRHGHGHDHGMAMIVSMASIIVVRAASTPERRRGSSNAMCSRRLRACTAIDPRDVSSGTSNPRPRRSDGESPTSLQLLALSAPVLFALPCFALHCIALHGIALHCIALHCIVYSIASHRIASHRIASHRRADPAGEEASQAPFVELQNPNEDQDQDQDHNQEGQARAGGDKNMAGILAGAKALARGALRVARGDEEARRASMARRGLSAMVNQADNKLLKPVRLVSSRSLAKARPRIVIVGSGWGGYSFLSYIDKKKYDVQVISPSNHFLFTPLLPSSVVGTLEFRAIQEPVRTVRNLGAYYQAKALSVDENTRQITCKGIFSGDEFRVEYDFLVCAAGAKTNTFNTPGIADREGKEVFFLKHLHHARQIRNRILECFERAAIHLTDDAERDRLLTFVVVGGGPTSCELVGELRDFIRNDVAKWYPDLQDYISIHLVEAQSRLLGSFDESVAKIVERRFRRRNIQLHLGASVTGFDPETGITKLSDGSGIPTGMLVWSAGLEQTRFVQDGLDGVEKGPGKRIIIDDHLRVSDPDNKFDNRFFALGDCAINMETPLAPLAQVAGQQAKWLAKAFNEAPTGVGLVAPAAQVFKPDSDPFAFFSLGSMLTFGGFQGAVDFTQVGKQNEESNLGALSGFLSFAMWRSAYLLRQNSWTNRILIPMYWFKSFLLGRDISRF</sequence>
<comment type="similarity">
    <text evidence="1">Belongs to the NADH dehydrogenase family.</text>
</comment>
<keyword evidence="9" id="KW-0830">Ubiquinone</keyword>
<organism evidence="9 10">
    <name type="scientific">Hondaea fermentalgiana</name>
    <dbReference type="NCBI Taxonomy" id="2315210"/>
    <lineage>
        <taxon>Eukaryota</taxon>
        <taxon>Sar</taxon>
        <taxon>Stramenopiles</taxon>
        <taxon>Bigyra</taxon>
        <taxon>Labyrinthulomycetes</taxon>
        <taxon>Thraustochytrida</taxon>
        <taxon>Thraustochytriidae</taxon>
        <taxon>Hondaea</taxon>
    </lineage>
</organism>
<keyword evidence="5" id="KW-0520">NAD</keyword>
<keyword evidence="3" id="KW-0274">FAD</keyword>
<dbReference type="InterPro" id="IPR036188">
    <property type="entry name" value="FAD/NAD-bd_sf"/>
</dbReference>
<feature type="domain" description="External alternative NADH-ubiquinone oxidoreductase-like C-terminal" evidence="8">
    <location>
        <begin position="693"/>
        <end position="732"/>
    </location>
</feature>
<dbReference type="Gene3D" id="3.50.50.100">
    <property type="match status" value="1"/>
</dbReference>
<gene>
    <name evidence="9" type="ORF">FCC1311_036292</name>
</gene>
<keyword evidence="2" id="KW-0285">Flavoprotein</keyword>
<name>A0A2R5G8N4_9STRA</name>
<dbReference type="PRINTS" id="PR00368">
    <property type="entry name" value="FADPNR"/>
</dbReference>
<feature type="region of interest" description="Disordered" evidence="6">
    <location>
        <begin position="112"/>
        <end position="132"/>
    </location>
</feature>
<dbReference type="Pfam" id="PF22366">
    <property type="entry name" value="NDH2_C"/>
    <property type="match status" value="1"/>
</dbReference>
<reference evidence="9 10" key="1">
    <citation type="submission" date="2017-12" db="EMBL/GenBank/DDBJ databases">
        <title>Sequencing, de novo assembly and annotation of complete genome of a new Thraustochytrid species, strain FCC1311.</title>
        <authorList>
            <person name="Sedici K."/>
            <person name="Godart F."/>
            <person name="Aiese Cigliano R."/>
            <person name="Sanseverino W."/>
            <person name="Barakat M."/>
            <person name="Ortet P."/>
            <person name="Marechal E."/>
            <person name="Cagnac O."/>
            <person name="Amato A."/>
        </authorList>
    </citation>
    <scope>NUCLEOTIDE SEQUENCE [LARGE SCALE GENOMIC DNA]</scope>
</reference>
<evidence type="ECO:0000259" key="8">
    <source>
        <dbReference type="Pfam" id="PF22366"/>
    </source>
</evidence>
<dbReference type="PANTHER" id="PTHR43706:SF13">
    <property type="entry name" value="NADH DEHYDROGENASE-RELATED"/>
    <property type="match status" value="1"/>
</dbReference>
<dbReference type="PANTHER" id="PTHR43706">
    <property type="entry name" value="NADH DEHYDROGENASE"/>
    <property type="match status" value="1"/>
</dbReference>
<feature type="region of interest" description="Disordered" evidence="6">
    <location>
        <begin position="209"/>
        <end position="231"/>
    </location>
</feature>
<dbReference type="EMBL" id="BEYU01000030">
    <property type="protein sequence ID" value="GBG27407.1"/>
    <property type="molecule type" value="Genomic_DNA"/>
</dbReference>
<comment type="caution">
    <text evidence="9">The sequence shown here is derived from an EMBL/GenBank/DDBJ whole genome shotgun (WGS) entry which is preliminary data.</text>
</comment>
<evidence type="ECO:0000256" key="4">
    <source>
        <dbReference type="ARBA" id="ARBA00023002"/>
    </source>
</evidence>
<dbReference type="GO" id="GO:0003954">
    <property type="term" value="F:NADH dehydrogenase activity"/>
    <property type="evidence" value="ECO:0007669"/>
    <property type="project" value="InterPro"/>
</dbReference>
<feature type="region of interest" description="Disordered" evidence="6">
    <location>
        <begin position="1"/>
        <end position="42"/>
    </location>
</feature>
<dbReference type="GO" id="GO:0005739">
    <property type="term" value="C:mitochondrion"/>
    <property type="evidence" value="ECO:0007669"/>
    <property type="project" value="TreeGrafter"/>
</dbReference>
<dbReference type="InterPro" id="IPR023753">
    <property type="entry name" value="FAD/NAD-binding_dom"/>
</dbReference>
<evidence type="ECO:0000256" key="6">
    <source>
        <dbReference type="SAM" id="MobiDB-lite"/>
    </source>
</evidence>
<dbReference type="AlphaFoldDB" id="A0A2R5G8N4"/>
<dbReference type="Pfam" id="PF07992">
    <property type="entry name" value="Pyr_redox_2"/>
    <property type="match status" value="1"/>
</dbReference>
<dbReference type="Proteomes" id="UP000241890">
    <property type="component" value="Unassembled WGS sequence"/>
</dbReference>
<dbReference type="SUPFAM" id="SSF51905">
    <property type="entry name" value="FAD/NAD(P)-binding domain"/>
    <property type="match status" value="2"/>
</dbReference>
<keyword evidence="10" id="KW-1185">Reference proteome</keyword>
<evidence type="ECO:0000313" key="10">
    <source>
        <dbReference type="Proteomes" id="UP000241890"/>
    </source>
</evidence>
<keyword evidence="4" id="KW-0560">Oxidoreductase</keyword>
<evidence type="ECO:0000256" key="3">
    <source>
        <dbReference type="ARBA" id="ARBA00022827"/>
    </source>
</evidence>
<evidence type="ECO:0000256" key="5">
    <source>
        <dbReference type="ARBA" id="ARBA00023027"/>
    </source>
</evidence>